<dbReference type="EMBL" id="LXQA010016798">
    <property type="protein sequence ID" value="MCH89744.1"/>
    <property type="molecule type" value="Genomic_DNA"/>
</dbReference>
<comment type="caution">
    <text evidence="2">The sequence shown here is derived from an EMBL/GenBank/DDBJ whole genome shotgun (WGS) entry which is preliminary data.</text>
</comment>
<organism evidence="2 3">
    <name type="scientific">Trifolium medium</name>
    <dbReference type="NCBI Taxonomy" id="97028"/>
    <lineage>
        <taxon>Eukaryota</taxon>
        <taxon>Viridiplantae</taxon>
        <taxon>Streptophyta</taxon>
        <taxon>Embryophyta</taxon>
        <taxon>Tracheophyta</taxon>
        <taxon>Spermatophyta</taxon>
        <taxon>Magnoliopsida</taxon>
        <taxon>eudicotyledons</taxon>
        <taxon>Gunneridae</taxon>
        <taxon>Pentapetalae</taxon>
        <taxon>rosids</taxon>
        <taxon>fabids</taxon>
        <taxon>Fabales</taxon>
        <taxon>Fabaceae</taxon>
        <taxon>Papilionoideae</taxon>
        <taxon>50 kb inversion clade</taxon>
        <taxon>NPAAA clade</taxon>
        <taxon>Hologalegina</taxon>
        <taxon>IRL clade</taxon>
        <taxon>Trifolieae</taxon>
        <taxon>Trifolium</taxon>
    </lineage>
</organism>
<accession>A0A392MTY3</accession>
<reference evidence="2 3" key="1">
    <citation type="journal article" date="2018" name="Front. Plant Sci.">
        <title>Red Clover (Trifolium pratense) and Zigzag Clover (T. medium) - A Picture of Genomic Similarities and Differences.</title>
        <authorList>
            <person name="Dluhosova J."/>
            <person name="Istvanek J."/>
            <person name="Nedelnik J."/>
            <person name="Repkova J."/>
        </authorList>
    </citation>
    <scope>NUCLEOTIDE SEQUENCE [LARGE SCALE GENOMIC DNA]</scope>
    <source>
        <strain evidence="3">cv. 10/8</strain>
        <tissue evidence="2">Leaf</tissue>
    </source>
</reference>
<proteinExistence type="predicted"/>
<name>A0A392MTY3_9FABA</name>
<sequence length="103" mass="11330">MEDMGCVLHTSSLASIPSKEDPEDIANTSEISEELRDNNTRKQGSSSDTGQGSNPAFVSATDLKIFQEDIRKELATQANTQAEMMKQLDAIQELLMELISKKP</sequence>
<evidence type="ECO:0000313" key="3">
    <source>
        <dbReference type="Proteomes" id="UP000265520"/>
    </source>
</evidence>
<dbReference type="Proteomes" id="UP000265520">
    <property type="component" value="Unassembled WGS sequence"/>
</dbReference>
<dbReference type="AlphaFoldDB" id="A0A392MTY3"/>
<feature type="compositionally biased region" description="Polar residues" evidence="1">
    <location>
        <begin position="41"/>
        <end position="56"/>
    </location>
</feature>
<feature type="region of interest" description="Disordered" evidence="1">
    <location>
        <begin position="1"/>
        <end position="59"/>
    </location>
</feature>
<evidence type="ECO:0000256" key="1">
    <source>
        <dbReference type="SAM" id="MobiDB-lite"/>
    </source>
</evidence>
<keyword evidence="3" id="KW-1185">Reference proteome</keyword>
<evidence type="ECO:0000313" key="2">
    <source>
        <dbReference type="EMBL" id="MCH89744.1"/>
    </source>
</evidence>
<protein>
    <submittedName>
        <fullName evidence="2">Uncharacterized protein</fullName>
    </submittedName>
</protein>
<gene>
    <name evidence="2" type="ORF">A2U01_0010645</name>
</gene>